<feature type="domain" description="Phage tail lysozyme" evidence="1">
    <location>
        <begin position="480"/>
        <end position="616"/>
    </location>
</feature>
<dbReference type="Gene3D" id="1.10.530.10">
    <property type="match status" value="1"/>
</dbReference>
<comment type="caution">
    <text evidence="2">The sequence shown here is derived from an EMBL/GenBank/DDBJ whole genome shotgun (WGS) entry which is preliminary data.</text>
</comment>
<dbReference type="RefSeq" id="WP_118035623.1">
    <property type="nucleotide sequence ID" value="NZ_QRTP01000004.1"/>
</dbReference>
<proteinExistence type="predicted"/>
<evidence type="ECO:0000313" key="3">
    <source>
        <dbReference type="Proteomes" id="UP000286147"/>
    </source>
</evidence>
<accession>A0A412CGG1</accession>
<dbReference type="AlphaFoldDB" id="A0A412CGG1"/>
<dbReference type="EMBL" id="QRTP01000004">
    <property type="protein sequence ID" value="RGQ85561.1"/>
    <property type="molecule type" value="Genomic_DNA"/>
</dbReference>
<dbReference type="Pfam" id="PF18013">
    <property type="entry name" value="Phage_lysozyme2"/>
    <property type="match status" value="1"/>
</dbReference>
<organism evidence="2 3">
    <name type="scientific">Megamonas rupellensis</name>
    <dbReference type="NCBI Taxonomy" id="491921"/>
    <lineage>
        <taxon>Bacteria</taxon>
        <taxon>Bacillati</taxon>
        <taxon>Bacillota</taxon>
        <taxon>Negativicutes</taxon>
        <taxon>Selenomonadales</taxon>
        <taxon>Selenomonadaceae</taxon>
        <taxon>Megamonas</taxon>
    </lineage>
</organism>
<sequence>MANTNVIEEYLVSLGAIVNNAQFSEFNNTLNKAKSAVTKLSDSAMDTTTSLGKMVTGLSAVASAITAVGFATAKTIKSVADADMKYQVLAKDIWTTKENAKSLQLALDTMGAKLEDVAWIPELREQFLRLRSEMQELQTPADANNQLKYIRSIGYEWQSFMLKIKMLKEWVAYYLIKYLAGPIERVRQGLKDINENLKMNMPSWGNKIAKALTIVVNLGMNLARFGKTAIDTISRFFDMLPEGAQKVIKFISVIGLAMKLNPFMAAMTALILLIDDFYAYIDGRKSARTLAPVWKKLLKIWDNLQVYFEKGENYLQIIISLLNTEALPTLTNWWSTFKQIMENLAEIFFRILEILKYMFQDFDVIGLFMLMGDSVSSLVDGVLDLVEAIVELIAKLFGLSVKGKEVWWAFGKGIENTLRLMTRLVRLTGDLFSALAKAARGDFKGAFKQVIRAFGNFGEGILDDVTKGKVGDASDDARSERAQYIMRRLINGGLTPVQAAGIVGNWIQESSLNPETVNGIGASGIGQWLGSRRENLITFASNRGKDWTDLDTQIDFALWEMNEGGEFFNIDGARDDFYSTDSPSKAAVAFRKGYERPGKSEANDSNRINKAETAFDEWNKTNPSSNYDYTDANKSSGPVHLNNNKLEVDDFYTPPKEDYSQYFEKTGFSGFLGQGTYAHSLIGGSGMPIMTTANNYNGSSVNIGQINVTAPNGTEPMTAKDVAGAVKKVIPDVNIGGIGNNARDIRSISGVIV</sequence>
<evidence type="ECO:0000259" key="1">
    <source>
        <dbReference type="Pfam" id="PF18013"/>
    </source>
</evidence>
<dbReference type="InterPro" id="IPR041219">
    <property type="entry name" value="Phage_lysozyme2"/>
</dbReference>
<dbReference type="Proteomes" id="UP000286147">
    <property type="component" value="Unassembled WGS sequence"/>
</dbReference>
<evidence type="ECO:0000313" key="2">
    <source>
        <dbReference type="EMBL" id="RGQ85561.1"/>
    </source>
</evidence>
<name>A0A412CGG1_9FIRM</name>
<protein>
    <recommendedName>
        <fullName evidence="1">Phage tail lysozyme domain-containing protein</fullName>
    </recommendedName>
</protein>
<reference evidence="2 3" key="1">
    <citation type="submission" date="2018-08" db="EMBL/GenBank/DDBJ databases">
        <title>A genome reference for cultivated species of the human gut microbiota.</title>
        <authorList>
            <person name="Zou Y."/>
            <person name="Xue W."/>
            <person name="Luo G."/>
        </authorList>
    </citation>
    <scope>NUCLEOTIDE SEQUENCE [LARGE SCALE GENOMIC DNA]</scope>
    <source>
        <strain evidence="2 3">AF27-12</strain>
    </source>
</reference>
<gene>
    <name evidence="2" type="ORF">DWY77_02845</name>
</gene>